<dbReference type="PIRSF" id="PIRSF039117">
    <property type="entry name" value="KaiC"/>
    <property type="match status" value="1"/>
</dbReference>
<organism evidence="8 9">
    <name type="scientific">Moorella mulderi DSM 14980</name>
    <dbReference type="NCBI Taxonomy" id="1122241"/>
    <lineage>
        <taxon>Bacteria</taxon>
        <taxon>Bacillati</taxon>
        <taxon>Bacillota</taxon>
        <taxon>Clostridia</taxon>
        <taxon>Neomoorellales</taxon>
        <taxon>Neomoorellaceae</taxon>
        <taxon>Neomoorella</taxon>
    </lineage>
</organism>
<keyword evidence="5 8" id="KW-0418">Kinase</keyword>
<keyword evidence="2" id="KW-0597">Phosphoprotein</keyword>
<comment type="caution">
    <text evidence="8">The sequence shown here is derived from an EMBL/GenBank/DDBJ whole genome shotgun (WGS) entry which is preliminary data.</text>
</comment>
<dbReference type="PATRIC" id="fig|1122241.3.peg.1565"/>
<dbReference type="Gene3D" id="3.40.50.300">
    <property type="entry name" value="P-loop containing nucleotide triphosphate hydrolases"/>
    <property type="match status" value="2"/>
</dbReference>
<evidence type="ECO:0000313" key="8">
    <source>
        <dbReference type="EMBL" id="KYH32265.1"/>
    </source>
</evidence>
<keyword evidence="9" id="KW-1185">Reference proteome</keyword>
<proteinExistence type="predicted"/>
<dbReference type="InterPro" id="IPR030665">
    <property type="entry name" value="KaiC"/>
</dbReference>
<gene>
    <name evidence="8" type="primary">kaiC</name>
    <name evidence="8" type="ORF">MOMUL_14860</name>
</gene>
<dbReference type="SUPFAM" id="SSF52540">
    <property type="entry name" value="P-loop containing nucleoside triphosphate hydrolases"/>
    <property type="match status" value="2"/>
</dbReference>
<dbReference type="GO" id="GO:0005524">
    <property type="term" value="F:ATP binding"/>
    <property type="evidence" value="ECO:0007669"/>
    <property type="project" value="InterPro"/>
</dbReference>
<sequence>MDKLKTGIKNLDYILGGGIPVYSLNIVSGSPGSGKTIFVQNIIFNSARNGLKSLYLTTISESQFKMVRHLQGFKFFADDFLGDKVIYGDLGAVLREQGTDKVLGYLTEMIKRHLPNIVVIDSFKAIRDIFPDEKAFKAFVFDLAAALSIWEVTVFLIGEYEEKELTLLSEFAVADGIFHLYGQEEKRFQKRYLRILKMRGTNFEHGEHLFKISHAGIEVYPRMKPEDNELQYEVRLGKKGFGITGLDEMLCGGLTEGTITLISGSTGTGKTAFALKFLLEGAEKGEKGLFLSFEEPVAQLQNTARHLGWEIDRYLADGRLDIKFISPIELDVDKHAFEILDIVREKKVKRFVIDSISSFERSVYDLQKYRDYLWAMGQQLKGQHITTIFTVLNEELFSPMIVTKAQISLMADNVIILRYVEADSSIRKVVGILKARGSDHDKALREYEITKNGINILGKLDKADMLR</sequence>
<evidence type="ECO:0000259" key="7">
    <source>
        <dbReference type="PROSITE" id="PS51146"/>
    </source>
</evidence>
<dbReference type="PANTHER" id="PTHR42926:SF1">
    <property type="entry name" value="CIRCADIAN CLOCK OSCILLATOR PROTEIN KAIC 1"/>
    <property type="match status" value="1"/>
</dbReference>
<name>A0A151AX92_9FIRM</name>
<dbReference type="InterPro" id="IPR051347">
    <property type="entry name" value="Circadian_clock_KaiC-rel"/>
</dbReference>
<evidence type="ECO:0000256" key="5">
    <source>
        <dbReference type="ARBA" id="ARBA00022777"/>
    </source>
</evidence>
<dbReference type="AlphaFoldDB" id="A0A151AX92"/>
<dbReference type="InterPro" id="IPR010624">
    <property type="entry name" value="KaiC_dom"/>
</dbReference>
<keyword evidence="4" id="KW-0677">Repeat</keyword>
<keyword evidence="6" id="KW-0378">Hydrolase</keyword>
<accession>A0A151AX92</accession>
<dbReference type="InterPro" id="IPR003593">
    <property type="entry name" value="AAA+_ATPase"/>
</dbReference>
<dbReference type="SMART" id="SM00382">
    <property type="entry name" value="AAA"/>
    <property type="match status" value="2"/>
</dbReference>
<protein>
    <recommendedName>
        <fullName evidence="1">non-specific serine/threonine protein kinase</fullName>
        <ecNumber evidence="1">2.7.11.1</ecNumber>
    </recommendedName>
</protein>
<dbReference type="GO" id="GO:0016787">
    <property type="term" value="F:hydrolase activity"/>
    <property type="evidence" value="ECO:0007669"/>
    <property type="project" value="UniProtKB-KW"/>
</dbReference>
<dbReference type="PROSITE" id="PS51146">
    <property type="entry name" value="KAIC"/>
    <property type="match status" value="2"/>
</dbReference>
<dbReference type="InterPro" id="IPR014774">
    <property type="entry name" value="KaiC-like_dom"/>
</dbReference>
<evidence type="ECO:0000313" key="9">
    <source>
        <dbReference type="Proteomes" id="UP000075670"/>
    </source>
</evidence>
<evidence type="ECO:0000256" key="6">
    <source>
        <dbReference type="ARBA" id="ARBA00022801"/>
    </source>
</evidence>
<dbReference type="PANTHER" id="PTHR42926">
    <property type="match status" value="1"/>
</dbReference>
<dbReference type="PRINTS" id="PR01874">
    <property type="entry name" value="DNAREPAIRADA"/>
</dbReference>
<dbReference type="InterPro" id="IPR027417">
    <property type="entry name" value="P-loop_NTPase"/>
</dbReference>
<dbReference type="EMBL" id="LTBC01000004">
    <property type="protein sequence ID" value="KYH32265.1"/>
    <property type="molecule type" value="Genomic_DNA"/>
</dbReference>
<evidence type="ECO:0000256" key="2">
    <source>
        <dbReference type="ARBA" id="ARBA00022553"/>
    </source>
</evidence>
<dbReference type="GO" id="GO:0004674">
    <property type="term" value="F:protein serine/threonine kinase activity"/>
    <property type="evidence" value="ECO:0007669"/>
    <property type="project" value="UniProtKB-EC"/>
</dbReference>
<evidence type="ECO:0000256" key="1">
    <source>
        <dbReference type="ARBA" id="ARBA00012513"/>
    </source>
</evidence>
<keyword evidence="3 8" id="KW-0808">Transferase</keyword>
<evidence type="ECO:0000256" key="3">
    <source>
        <dbReference type="ARBA" id="ARBA00022679"/>
    </source>
</evidence>
<feature type="domain" description="KaiC" evidence="7">
    <location>
        <begin position="237"/>
        <end position="467"/>
    </location>
</feature>
<dbReference type="EC" id="2.7.11.1" evidence="1"/>
<dbReference type="Proteomes" id="UP000075670">
    <property type="component" value="Unassembled WGS sequence"/>
</dbReference>
<feature type="domain" description="KaiC" evidence="7">
    <location>
        <begin position="2"/>
        <end position="233"/>
    </location>
</feature>
<dbReference type="Pfam" id="PF06745">
    <property type="entry name" value="ATPase"/>
    <property type="match status" value="2"/>
</dbReference>
<dbReference type="OrthoDB" id="9783783at2"/>
<evidence type="ECO:0000256" key="4">
    <source>
        <dbReference type="ARBA" id="ARBA00022737"/>
    </source>
</evidence>
<dbReference type="RefSeq" id="WP_062283470.1">
    <property type="nucleotide sequence ID" value="NZ_LTBC01000004.1"/>
</dbReference>
<reference evidence="8 9" key="1">
    <citation type="submission" date="2016-02" db="EMBL/GenBank/DDBJ databases">
        <title>Genome sequence of Moorella mulderi DSM 14980.</title>
        <authorList>
            <person name="Poehlein A."/>
            <person name="Daniel R."/>
        </authorList>
    </citation>
    <scope>NUCLEOTIDE SEQUENCE [LARGE SCALE GENOMIC DNA]</scope>
    <source>
        <strain evidence="8 9">DSM 14980</strain>
    </source>
</reference>